<feature type="domain" description="C2H2-type" evidence="8">
    <location>
        <begin position="219"/>
        <end position="247"/>
    </location>
</feature>
<evidence type="ECO:0000256" key="5">
    <source>
        <dbReference type="PROSITE-ProRule" id="PRU00042"/>
    </source>
</evidence>
<dbReference type="PANTHER" id="PTHR24379:SF127">
    <property type="entry name" value="BLOODY FINGERS-RELATED"/>
    <property type="match status" value="1"/>
</dbReference>
<keyword evidence="3 5" id="KW-0863">Zinc-finger</keyword>
<evidence type="ECO:0000259" key="9">
    <source>
        <dbReference type="PROSITE" id="PS51915"/>
    </source>
</evidence>
<feature type="domain" description="C2H2-type" evidence="8">
    <location>
        <begin position="976"/>
        <end position="1004"/>
    </location>
</feature>
<feature type="domain" description="C2H2-type" evidence="8">
    <location>
        <begin position="193"/>
        <end position="221"/>
    </location>
</feature>
<dbReference type="InterPro" id="IPR012934">
    <property type="entry name" value="Znf_AD"/>
</dbReference>
<feature type="domain" description="C2H2-type" evidence="8">
    <location>
        <begin position="1905"/>
        <end position="1932"/>
    </location>
</feature>
<feature type="domain" description="C2H2-type" evidence="8">
    <location>
        <begin position="1707"/>
        <end position="1734"/>
    </location>
</feature>
<dbReference type="Proteomes" id="UP001153620">
    <property type="component" value="Chromosome 2"/>
</dbReference>
<protein>
    <submittedName>
        <fullName evidence="10">Uncharacterized protein</fullName>
    </submittedName>
</protein>
<organism evidence="10 11">
    <name type="scientific">Chironomus riparius</name>
    <dbReference type="NCBI Taxonomy" id="315576"/>
    <lineage>
        <taxon>Eukaryota</taxon>
        <taxon>Metazoa</taxon>
        <taxon>Ecdysozoa</taxon>
        <taxon>Arthropoda</taxon>
        <taxon>Hexapoda</taxon>
        <taxon>Insecta</taxon>
        <taxon>Pterygota</taxon>
        <taxon>Neoptera</taxon>
        <taxon>Endopterygota</taxon>
        <taxon>Diptera</taxon>
        <taxon>Nematocera</taxon>
        <taxon>Chironomoidea</taxon>
        <taxon>Chironomidae</taxon>
        <taxon>Chironominae</taxon>
        <taxon>Chironomus</taxon>
    </lineage>
</organism>
<feature type="domain" description="C2H2-type" evidence="8">
    <location>
        <begin position="332"/>
        <end position="360"/>
    </location>
</feature>
<feature type="binding site" evidence="6">
    <location>
        <position position="70"/>
    </location>
    <ligand>
        <name>Zn(2+)</name>
        <dbReference type="ChEBI" id="CHEBI:29105"/>
    </ligand>
</feature>
<feature type="domain" description="ZAD" evidence="9">
    <location>
        <begin position="11"/>
        <end position="94"/>
    </location>
</feature>
<feature type="region of interest" description="Disordered" evidence="7">
    <location>
        <begin position="157"/>
        <end position="176"/>
    </location>
</feature>
<evidence type="ECO:0000313" key="11">
    <source>
        <dbReference type="Proteomes" id="UP001153620"/>
    </source>
</evidence>
<dbReference type="PANTHER" id="PTHR24379">
    <property type="entry name" value="KRAB AND ZINC FINGER DOMAIN-CONTAINING"/>
    <property type="match status" value="1"/>
</dbReference>
<sequence length="2107" mass="245731">MDTSVQSSNRKQCRACLRQYESRKDLISLQSFDQNSPSSANIRFHDMLSNIMQQTLPESDMLPSKICIMCLSSLRISYYFRLEVEKSQETLSKKLISSNVRVTIKEEIPGVNNFPVIMRPRHVEKDAFQTSTIMDEVLMDTDDEIIDYEPDLDSAMDFSEQGSPSKSSDIHNESVRSTDKLNISVEGSENGNFDCPDCQKHFTSNKAMQCHKRTVHSSNSCVYCQKKFGNKQQMKLHIRFKHRDRYSEYVAENDKAENESHTGPIVLVERLEKFNECSTCDLKFTNKLALVKHHAECDSKCIDCGLKIPRKDFYFKHLEIVHNYPCIDLAGYECPFCMNLFRTEKVLQEHIQRLHPDENQSNVDTVSEAGESTSTDGITLHQCTICSQSFQSSRSLKQHTTIKHKDLSRDASVNLGIDMKLSSNVRRYTKDEFFEKFIVKKSNDFYRCIPCRKDIYKRSIMLHAKSKHAAIRCHRCELCSEAFFRTDYRLRHFSMAHPNDYKCVECDTQFDRAYKYEAHMTQHGTIQNILKPEEGSDRFDLSPHNILYIEDSSTYDYSNDDLLINASNSKPIESNDEVVPLSKDDFCEKYTVTVSDKNVKCNICNVEMLKNSVVSHLLWKHALIKPLKCSFCNDRVVKNNARLAHMARCHPNEYKCFECNLQFAKHYLYADHLTEFHQNRPLTGKSTGEEDDLHINDMRFVSNKNDDEVIEESDNLNIETSIIPSVPEKTINCQFCPKKFTSTKNLQIHKSHKHRSEYAEVYPVQDTLTDPMEPISFDEFKQNWVEFLNENDLKCLVCEQVMRRKNFSTHVKSKHCVSGAYLCALCPESFYRPEQRIQHMSQNHRGIFYCTSCNIQFYRNSRYAKHMNDLHGIEIDNYDSYEVDLGLEELKFVPFVQRISEDDQLSITSSTVNEPDPMEGMMQLLSTSEEMTRNEFMSRYIKVMGKERHCLACDQMFYHSSIYHHLIHLHSTVLPFKCPFCDVRFERTVQRSRHLQIFHPDDYKCNECGLQFPKHIKYSEHMSHEHNIIVTTTKSPLEVRDLSSLDLKYVAQKSMEEGLWQDDESSYANSTAFSNEHQDESNNTNTTHMNLKTDHDENPTISYVEDDQLVEIPAPTNVSAPALDDELPYSDFKAKYLKNIDGASAKCEACNRIILKTSVCAHMRLWHATAMLYNCELCPIGFRRSDYRTRHMGFAHPESYKCSECNLQLYYSAMYKEHLWSTHKIKIDVPILKHKDDIDVPLENMKFAPYVPEELRLHQDESGNKKGGARRRNSLCIEVPTTSKGNAEDGYTYKEFYNKFIEPRGEVSKCTACGKIFSKLSIKKHAKREHCTRKPFNCQLCDEGFLRIDDRLSHMKKQHPDSFKCLICDVQFYLSTRYIDHMLNEHSMTLNIASNKSEYEVDIPFDKLRFKPNINNSNNDQNGTGSNINKSSDGGMSRDDFTSKYLSRFHIDGELHMQCSACNKPFASKQKRFHLLQHHAKLRPFGCELCDSRFLSNFKRIKHMEFHHPNDFKCQICNKQFEKSEIYASHMQDEHVITIKVNSNIDVDINGDDMLYYEKVDRTKTSLANVTSNNSLDESDNSSFNLIETLHCDVCKIDCDSSRSYRQHMREHGGGVDSTIQKDEIKIENKVEKPVVPEQMYPCDLCDKQLSSILARNAHKKFKHGVFKDKQTAPSQKMEIICEICEFTSYRRDYLEHHMKQKHRGEFKCEHCKRALSSFNYYAYHMETNHFTKPDLSKLFKCSDCDSYFKFEDNLQKHKRLYHGENPPQRSHLCKLCTMNFRAQSHLTTHLETYTHKNLINFFNGTFSSTSKRVKDEPCERTVLENLSDQNDDKKLTQNDNEEPKAKRIKLATDESITENDKLEYLKYLQTTESGHYKCGICGKVKNLRKYMLHHLKQHKEVPTYDCDKCPERFVFKTKFDKHVELHENGSIIAMNGNNESKNNKLAGNSKVIESKEAVIEEEHPKFQEMKKNPPEIKCKVCNVSFKLTIMLNKHNSTWHSDSNPFKELTMSDQKHKKSNEIVPTIKFLRCEHCRDAFTKQEELDNHIKTAHNKIIDDDDEEDMDVEVTSNFSCERCPLKFQNIKFLENHQKFFCIHRNQPKLVNEQ</sequence>
<evidence type="ECO:0000256" key="1">
    <source>
        <dbReference type="ARBA" id="ARBA00022723"/>
    </source>
</evidence>
<dbReference type="PROSITE" id="PS00028">
    <property type="entry name" value="ZINC_FINGER_C2H2_1"/>
    <property type="match status" value="25"/>
</dbReference>
<evidence type="ECO:0000313" key="10">
    <source>
        <dbReference type="EMBL" id="CAG9806118.1"/>
    </source>
</evidence>
<dbReference type="GO" id="GO:0008270">
    <property type="term" value="F:zinc ion binding"/>
    <property type="evidence" value="ECO:0007669"/>
    <property type="project" value="UniProtKB-UniRule"/>
</dbReference>
<feature type="region of interest" description="Disordered" evidence="7">
    <location>
        <begin position="1412"/>
        <end position="1436"/>
    </location>
</feature>
<dbReference type="GO" id="GO:0005634">
    <property type="term" value="C:nucleus"/>
    <property type="evidence" value="ECO:0007669"/>
    <property type="project" value="InterPro"/>
</dbReference>
<feature type="domain" description="C2H2-type" evidence="8">
    <location>
        <begin position="1308"/>
        <end position="1335"/>
    </location>
</feature>
<dbReference type="InterPro" id="IPR013087">
    <property type="entry name" value="Znf_C2H2_type"/>
</dbReference>
<dbReference type="PROSITE" id="PS51915">
    <property type="entry name" value="ZAD"/>
    <property type="match status" value="1"/>
</dbReference>
<keyword evidence="2" id="KW-0677">Repeat</keyword>
<feature type="domain" description="C2H2-type" evidence="8">
    <location>
        <begin position="381"/>
        <end position="409"/>
    </location>
</feature>
<evidence type="ECO:0000256" key="6">
    <source>
        <dbReference type="PROSITE-ProRule" id="PRU01263"/>
    </source>
</evidence>
<keyword evidence="4 6" id="KW-0862">Zinc</keyword>
<gene>
    <name evidence="10" type="ORF">CHIRRI_LOCUS8983</name>
</gene>
<keyword evidence="11" id="KW-1185">Reference proteome</keyword>
<evidence type="ECO:0000259" key="8">
    <source>
        <dbReference type="PROSITE" id="PS50157"/>
    </source>
</evidence>
<dbReference type="Gene3D" id="3.30.160.60">
    <property type="entry name" value="Classic Zinc Finger"/>
    <property type="match status" value="12"/>
</dbReference>
<dbReference type="SUPFAM" id="SSF57667">
    <property type="entry name" value="beta-beta-alpha zinc fingers"/>
    <property type="match status" value="5"/>
</dbReference>
<feature type="domain" description="C2H2-type" evidence="8">
    <location>
        <begin position="1977"/>
        <end position="2005"/>
    </location>
</feature>
<feature type="domain" description="C2H2-type" evidence="8">
    <location>
        <begin position="501"/>
        <end position="523"/>
    </location>
</feature>
<accession>A0A9N9RYT9</accession>
<name>A0A9N9RYT9_9DIPT</name>
<dbReference type="Gene3D" id="3.40.1800.20">
    <property type="match status" value="1"/>
</dbReference>
<feature type="domain" description="C2H2-type" evidence="8">
    <location>
        <begin position="2029"/>
        <end position="2052"/>
    </location>
</feature>
<feature type="domain" description="C2H2-type" evidence="8">
    <location>
        <begin position="731"/>
        <end position="759"/>
    </location>
</feature>
<feature type="domain" description="C2H2-type" evidence="8">
    <location>
        <begin position="2072"/>
        <end position="2102"/>
    </location>
</feature>
<evidence type="ECO:0000256" key="3">
    <source>
        <dbReference type="ARBA" id="ARBA00022771"/>
    </source>
</evidence>
<evidence type="ECO:0000256" key="2">
    <source>
        <dbReference type="ARBA" id="ARBA00022737"/>
    </source>
</evidence>
<feature type="domain" description="C2H2-type" evidence="8">
    <location>
        <begin position="1772"/>
        <end position="1796"/>
    </location>
</feature>
<feature type="domain" description="C2H2-type" evidence="8">
    <location>
        <begin position="1740"/>
        <end position="1767"/>
    </location>
</feature>
<feature type="domain" description="C2H2-type" evidence="8">
    <location>
        <begin position="1512"/>
        <end position="1535"/>
    </location>
</feature>
<dbReference type="OrthoDB" id="6105938at2759"/>
<keyword evidence="1 6" id="KW-0479">Metal-binding</keyword>
<dbReference type="SUPFAM" id="SSF57716">
    <property type="entry name" value="Glucocorticoid receptor-like (DNA-binding domain)"/>
    <property type="match status" value="1"/>
</dbReference>
<dbReference type="EMBL" id="OU895878">
    <property type="protein sequence ID" value="CAG9806118.1"/>
    <property type="molecule type" value="Genomic_DNA"/>
</dbReference>
<feature type="binding site" evidence="6">
    <location>
        <position position="13"/>
    </location>
    <ligand>
        <name>Zn(2+)</name>
        <dbReference type="ChEBI" id="CHEBI:29105"/>
    </ligand>
</feature>
<proteinExistence type="predicted"/>
<feature type="binding site" evidence="6">
    <location>
        <position position="16"/>
    </location>
    <ligand>
        <name>Zn(2+)</name>
        <dbReference type="ChEBI" id="CHEBI:29105"/>
    </ligand>
</feature>
<reference evidence="10" key="2">
    <citation type="submission" date="2022-10" db="EMBL/GenBank/DDBJ databases">
        <authorList>
            <consortium name="ENA_rothamsted_submissions"/>
            <consortium name="culmorum"/>
            <person name="King R."/>
        </authorList>
    </citation>
    <scope>NUCLEOTIDE SEQUENCE</scope>
</reference>
<evidence type="ECO:0000256" key="7">
    <source>
        <dbReference type="SAM" id="MobiDB-lite"/>
    </source>
</evidence>
<feature type="compositionally biased region" description="Polar residues" evidence="7">
    <location>
        <begin position="1413"/>
        <end position="1434"/>
    </location>
</feature>
<dbReference type="PROSITE" id="PS50157">
    <property type="entry name" value="ZINC_FINGER_C2H2_2"/>
    <property type="match status" value="18"/>
</dbReference>
<dbReference type="SMART" id="SM00355">
    <property type="entry name" value="ZnF_C2H2"/>
    <property type="match status" value="37"/>
</dbReference>
<dbReference type="InterPro" id="IPR036236">
    <property type="entry name" value="Znf_C2H2_sf"/>
</dbReference>
<dbReference type="Pfam" id="PF07776">
    <property type="entry name" value="zf-AD"/>
    <property type="match status" value="1"/>
</dbReference>
<feature type="domain" description="C2H2-type" evidence="8">
    <location>
        <begin position="1003"/>
        <end position="1026"/>
    </location>
</feature>
<reference evidence="10" key="1">
    <citation type="submission" date="2022-01" db="EMBL/GenBank/DDBJ databases">
        <authorList>
            <person name="King R."/>
        </authorList>
    </citation>
    <scope>NUCLEOTIDE SEQUENCE</scope>
</reference>
<feature type="binding site" evidence="6">
    <location>
        <position position="67"/>
    </location>
    <ligand>
        <name>Zn(2+)</name>
        <dbReference type="ChEBI" id="CHEBI:29105"/>
    </ligand>
</feature>
<feature type="domain" description="C2H2-type" evidence="8">
    <location>
        <begin position="848"/>
        <end position="871"/>
    </location>
</feature>
<evidence type="ECO:0000256" key="4">
    <source>
        <dbReference type="ARBA" id="ARBA00022833"/>
    </source>
</evidence>
<dbReference type="SMART" id="SM00868">
    <property type="entry name" value="zf-AD"/>
    <property type="match status" value="1"/>
</dbReference>